<dbReference type="SUPFAM" id="SSF55874">
    <property type="entry name" value="ATPase domain of HSP90 chaperone/DNA topoisomerase II/histidine kinase"/>
    <property type="match status" value="1"/>
</dbReference>
<dbReference type="CDD" id="cd16936">
    <property type="entry name" value="HATPase_RsbW-like"/>
    <property type="match status" value="1"/>
</dbReference>
<comment type="caution">
    <text evidence="3">The sequence shown here is derived from an EMBL/GenBank/DDBJ whole genome shotgun (WGS) entry which is preliminary data.</text>
</comment>
<dbReference type="InterPro" id="IPR050267">
    <property type="entry name" value="Anti-sigma-factor_SerPK"/>
</dbReference>
<keyword evidence="1" id="KW-0808">Transferase</keyword>
<dbReference type="InterPro" id="IPR036890">
    <property type="entry name" value="HATPase_C_sf"/>
</dbReference>
<evidence type="ECO:0000259" key="2">
    <source>
        <dbReference type="Pfam" id="PF13581"/>
    </source>
</evidence>
<reference evidence="3 4" key="1">
    <citation type="journal article" date="2019" name="Int. J. Syst. Evol. Microbiol.">
        <title>The Global Catalogue of Microorganisms (GCM) 10K type strain sequencing project: providing services to taxonomists for standard genome sequencing and annotation.</title>
        <authorList>
            <consortium name="The Broad Institute Genomics Platform"/>
            <consortium name="The Broad Institute Genome Sequencing Center for Infectious Disease"/>
            <person name="Wu L."/>
            <person name="Ma J."/>
        </authorList>
    </citation>
    <scope>NUCLEOTIDE SEQUENCE [LARGE SCALE GENOMIC DNA]</scope>
    <source>
        <strain evidence="3 4">JCM 3325</strain>
    </source>
</reference>
<dbReference type="PANTHER" id="PTHR35526">
    <property type="entry name" value="ANTI-SIGMA-F FACTOR RSBW-RELATED"/>
    <property type="match status" value="1"/>
</dbReference>
<sequence length="149" mass="16130">MNAETVAQEGLDMTFVAAATAPAQVRTHLKFRLSDWGLLRAAEDVCVIAGELITNAVESTPDREIRVRFTRERCGVVLAVWGSSDDLPVSRPLAELSLTDITPDPEALDPGHDDGTGGWGLPIIEALSAQCGVRKTHPHGKWVWSLVSF</sequence>
<keyword evidence="4" id="KW-1185">Reference proteome</keyword>
<evidence type="ECO:0000313" key="4">
    <source>
        <dbReference type="Proteomes" id="UP001501231"/>
    </source>
</evidence>
<keyword evidence="1" id="KW-0723">Serine/threonine-protein kinase</keyword>
<feature type="domain" description="Histidine kinase/HSP90-like ATPase" evidence="2">
    <location>
        <begin position="41"/>
        <end position="144"/>
    </location>
</feature>
<accession>A0ABN3JM15</accession>
<dbReference type="Gene3D" id="3.30.565.10">
    <property type="entry name" value="Histidine kinase-like ATPase, C-terminal domain"/>
    <property type="match status" value="1"/>
</dbReference>
<protein>
    <recommendedName>
        <fullName evidence="2">Histidine kinase/HSP90-like ATPase domain-containing protein</fullName>
    </recommendedName>
</protein>
<evidence type="ECO:0000313" key="3">
    <source>
        <dbReference type="EMBL" id="GAA2434432.1"/>
    </source>
</evidence>
<dbReference type="EMBL" id="BAAARW010000020">
    <property type="protein sequence ID" value="GAA2434432.1"/>
    <property type="molecule type" value="Genomic_DNA"/>
</dbReference>
<organism evidence="3 4">
    <name type="scientific">Actinomadura vinacea</name>
    <dbReference type="NCBI Taxonomy" id="115336"/>
    <lineage>
        <taxon>Bacteria</taxon>
        <taxon>Bacillati</taxon>
        <taxon>Actinomycetota</taxon>
        <taxon>Actinomycetes</taxon>
        <taxon>Streptosporangiales</taxon>
        <taxon>Thermomonosporaceae</taxon>
        <taxon>Actinomadura</taxon>
    </lineage>
</organism>
<keyword evidence="1" id="KW-0418">Kinase</keyword>
<dbReference type="InterPro" id="IPR003594">
    <property type="entry name" value="HATPase_dom"/>
</dbReference>
<name>A0ABN3JM15_9ACTN</name>
<dbReference type="Pfam" id="PF13581">
    <property type="entry name" value="HATPase_c_2"/>
    <property type="match status" value="1"/>
</dbReference>
<proteinExistence type="predicted"/>
<gene>
    <name evidence="3" type="ORF">GCM10010191_56070</name>
</gene>
<dbReference type="PANTHER" id="PTHR35526:SF3">
    <property type="entry name" value="ANTI-SIGMA-F FACTOR RSBW"/>
    <property type="match status" value="1"/>
</dbReference>
<dbReference type="Proteomes" id="UP001501231">
    <property type="component" value="Unassembled WGS sequence"/>
</dbReference>
<evidence type="ECO:0000256" key="1">
    <source>
        <dbReference type="ARBA" id="ARBA00022527"/>
    </source>
</evidence>